<feature type="domain" description="Wadjet protein JetD C-terminal" evidence="1">
    <location>
        <begin position="146"/>
        <end position="334"/>
    </location>
</feature>
<protein>
    <recommendedName>
        <fullName evidence="1">Wadjet protein JetD C-terminal domain-containing protein</fullName>
    </recommendedName>
</protein>
<evidence type="ECO:0000313" key="3">
    <source>
        <dbReference type="Proteomes" id="UP000460287"/>
    </source>
</evidence>
<dbReference type="RefSeq" id="WP_154531295.1">
    <property type="nucleotide sequence ID" value="NZ_VULX01000010.1"/>
</dbReference>
<gene>
    <name evidence="2" type="ORF">FYJ33_08245</name>
</gene>
<dbReference type="Proteomes" id="UP000460287">
    <property type="component" value="Unassembled WGS sequence"/>
</dbReference>
<reference evidence="2 3" key="1">
    <citation type="submission" date="2019-08" db="EMBL/GenBank/DDBJ databases">
        <title>In-depth cultivation of the pig gut microbiome towards novel bacterial diversity and tailored functional studies.</title>
        <authorList>
            <person name="Wylensek D."/>
            <person name="Hitch T.C.A."/>
            <person name="Clavel T."/>
        </authorList>
    </citation>
    <scope>NUCLEOTIDE SEQUENCE [LARGE SCALE GENOMIC DNA]</scope>
    <source>
        <strain evidence="2 3">WCA-383-APC-5B</strain>
    </source>
</reference>
<evidence type="ECO:0000259" key="1">
    <source>
        <dbReference type="Pfam" id="PF09983"/>
    </source>
</evidence>
<comment type="caution">
    <text evidence="2">The sequence shown here is derived from an EMBL/GenBank/DDBJ whole genome shotgun (WGS) entry which is preliminary data.</text>
</comment>
<name>A0A7X2MYH3_9CLOT</name>
<dbReference type="AlphaFoldDB" id="A0A7X2MYH3"/>
<dbReference type="Pfam" id="PF09983">
    <property type="entry name" value="JetD_C"/>
    <property type="match status" value="1"/>
</dbReference>
<evidence type="ECO:0000313" key="2">
    <source>
        <dbReference type="EMBL" id="MSR91404.1"/>
    </source>
</evidence>
<keyword evidence="3" id="KW-1185">Reference proteome</keyword>
<sequence length="335" mass="40259">MYKIENYKKNTITLDEIEKLLKIDDYTVLYDEVNKLIDEGRINIIKSSGGNGRKPGLYMKYRIIRDEEELKQYVDEIEYKLSTRFDVSYYRNHLKKYKEHRKYILMLNDFIINKKEKLQNYISMNERSFEIWHREKFLQKEEGKTILKNLKFNITELNFYETSEPLAYYSKCVKTPQNILIIENKDTYYTFRKYLINNDGNLLGKEIDTVIYGAGKNIIKAFNDFDISVEDYIADRRNTLYYFGDLDYEGIIIYESFLQKAEQEYDVCPFVEGYIKMIDKYNSDKINLPATKEGQNRNIKDSFLDRFNDEYKKKIKDILEADLYIPQEIINIDDL</sequence>
<dbReference type="InterPro" id="IPR024534">
    <property type="entry name" value="JetD_C"/>
</dbReference>
<dbReference type="EMBL" id="VULX01000010">
    <property type="protein sequence ID" value="MSR91404.1"/>
    <property type="molecule type" value="Genomic_DNA"/>
</dbReference>
<organism evidence="2 3">
    <name type="scientific">Inconstantimicrobium porci</name>
    <dbReference type="NCBI Taxonomy" id="2652291"/>
    <lineage>
        <taxon>Bacteria</taxon>
        <taxon>Bacillati</taxon>
        <taxon>Bacillota</taxon>
        <taxon>Clostridia</taxon>
        <taxon>Eubacteriales</taxon>
        <taxon>Clostridiaceae</taxon>
        <taxon>Inconstantimicrobium</taxon>
    </lineage>
</organism>
<proteinExistence type="predicted"/>
<accession>A0A7X2MYH3</accession>